<protein>
    <recommendedName>
        <fullName evidence="3">Ketoreductase domain-containing protein</fullName>
    </recommendedName>
</protein>
<dbReference type="SUPFAM" id="SSF51735">
    <property type="entry name" value="NAD(P)-binding Rossmann-fold domains"/>
    <property type="match status" value="1"/>
</dbReference>
<dbReference type="AlphaFoldDB" id="A0A8J5HGI1"/>
<dbReference type="InterPro" id="IPR020904">
    <property type="entry name" value="Sc_DH/Rdtase_CS"/>
</dbReference>
<feature type="domain" description="Ketoreductase" evidence="3">
    <location>
        <begin position="34"/>
        <end position="219"/>
    </location>
</feature>
<dbReference type="InterPro" id="IPR002347">
    <property type="entry name" value="SDR_fam"/>
</dbReference>
<evidence type="ECO:0000256" key="1">
    <source>
        <dbReference type="ARBA" id="ARBA00006484"/>
    </source>
</evidence>
<keyword evidence="2" id="KW-0560">Oxidoreductase</keyword>
<accession>A0A8J5HGI1</accession>
<dbReference type="Gene3D" id="3.40.50.720">
    <property type="entry name" value="NAD(P)-binding Rossmann-like Domain"/>
    <property type="match status" value="1"/>
</dbReference>
<name>A0A8J5HGI1_ZINOF</name>
<dbReference type="Pfam" id="PF13561">
    <property type="entry name" value="adh_short_C2"/>
    <property type="match status" value="1"/>
</dbReference>
<reference evidence="4 5" key="1">
    <citation type="submission" date="2020-08" db="EMBL/GenBank/DDBJ databases">
        <title>Plant Genome Project.</title>
        <authorList>
            <person name="Zhang R.-G."/>
        </authorList>
    </citation>
    <scope>NUCLEOTIDE SEQUENCE [LARGE SCALE GENOMIC DNA]</scope>
    <source>
        <tissue evidence="4">Rhizome</tissue>
    </source>
</reference>
<dbReference type="PANTHER" id="PTHR43180">
    <property type="entry name" value="3-OXOACYL-(ACYL-CARRIER-PROTEIN) REDUCTASE (AFU_ORTHOLOGUE AFUA_6G11210)"/>
    <property type="match status" value="1"/>
</dbReference>
<dbReference type="Proteomes" id="UP000734854">
    <property type="component" value="Unassembled WGS sequence"/>
</dbReference>
<dbReference type="PROSITE" id="PS00061">
    <property type="entry name" value="ADH_SHORT"/>
    <property type="match status" value="1"/>
</dbReference>
<dbReference type="InterPro" id="IPR057326">
    <property type="entry name" value="KR_dom"/>
</dbReference>
<dbReference type="EMBL" id="JACMSC010000004">
    <property type="protein sequence ID" value="KAG6523917.1"/>
    <property type="molecule type" value="Genomic_DNA"/>
</dbReference>
<comment type="caution">
    <text evidence="4">The sequence shown here is derived from an EMBL/GenBank/DDBJ whole genome shotgun (WGS) entry which is preliminary data.</text>
</comment>
<evidence type="ECO:0000259" key="3">
    <source>
        <dbReference type="SMART" id="SM00822"/>
    </source>
</evidence>
<comment type="similarity">
    <text evidence="1">Belongs to the short-chain dehydrogenases/reductases (SDR) family.</text>
</comment>
<gene>
    <name evidence="4" type="ORF">ZIOFF_013805</name>
</gene>
<organism evidence="4 5">
    <name type="scientific">Zingiber officinale</name>
    <name type="common">Ginger</name>
    <name type="synonym">Amomum zingiber</name>
    <dbReference type="NCBI Taxonomy" id="94328"/>
    <lineage>
        <taxon>Eukaryota</taxon>
        <taxon>Viridiplantae</taxon>
        <taxon>Streptophyta</taxon>
        <taxon>Embryophyta</taxon>
        <taxon>Tracheophyta</taxon>
        <taxon>Spermatophyta</taxon>
        <taxon>Magnoliopsida</taxon>
        <taxon>Liliopsida</taxon>
        <taxon>Zingiberales</taxon>
        <taxon>Zingiberaceae</taxon>
        <taxon>Zingiber</taxon>
    </lineage>
</organism>
<dbReference type="GO" id="GO:0016491">
    <property type="term" value="F:oxidoreductase activity"/>
    <property type="evidence" value="ECO:0007669"/>
    <property type="project" value="UniProtKB-KW"/>
</dbReference>
<dbReference type="FunFam" id="3.40.50.720:FF:000084">
    <property type="entry name" value="Short-chain dehydrogenase reductase"/>
    <property type="match status" value="1"/>
</dbReference>
<dbReference type="PRINTS" id="PR00081">
    <property type="entry name" value="GDHRDH"/>
</dbReference>
<evidence type="ECO:0000313" key="4">
    <source>
        <dbReference type="EMBL" id="KAG6523917.1"/>
    </source>
</evidence>
<dbReference type="InterPro" id="IPR036291">
    <property type="entry name" value="NAD(P)-bd_dom_sf"/>
</dbReference>
<evidence type="ECO:0000313" key="5">
    <source>
        <dbReference type="Proteomes" id="UP000734854"/>
    </source>
</evidence>
<dbReference type="PANTHER" id="PTHR43180:SF55">
    <property type="entry name" value="ALCOHOL DEHYDROGENASE-LIKE PROTEIN"/>
    <property type="match status" value="1"/>
</dbReference>
<proteinExistence type="inferred from homology"/>
<evidence type="ECO:0000256" key="2">
    <source>
        <dbReference type="ARBA" id="ARBA00023002"/>
    </source>
</evidence>
<dbReference type="PRINTS" id="PR00080">
    <property type="entry name" value="SDRFAMILY"/>
</dbReference>
<keyword evidence="5" id="KW-1185">Reference proteome</keyword>
<dbReference type="SMART" id="SM00822">
    <property type="entry name" value="PKS_KR"/>
    <property type="match status" value="1"/>
</dbReference>
<sequence>MLNYIDSDLTMLNRVEFICHLMLKQRVAIWLQGKVALVTGGASGLGKATAREFLREGAAAVVIADVDARSGQEAAQELGPQADFVECDVTDEPQVAAAVDLAVARHGRLHVMHNSAGITGPLASPDVSALDLAAFDAVMAANVRGTLAGVKHAARAMAPEGSGSIICVSSVSGIMGGLGTHPYTISKFAVAGIVRSMAGELSRRGVRLNCISPFAIPTPMVLEQFSQIYGSGGAGTERLQAIVEGLSELVGAKCEEIDVAKAAVYLASDESKFVSGHNLVGPACLGINAACADVALHASLPLLFIAAEPFPPDPLPLLLRPSCCDRLFILSSSPTKGAAADTSGYRSSCPFRTSARHAIDSPLARGDLVMPRPCTRSNPFLLYSSYCHRSIRSPPVLLVACPSRISSASGLVVTSEALPPPLVVFCPNVSLTLPCYPNWFSGGHGAAPSDHWVLGLKIHLHVKCEGFRAESRFLIHGKLL</sequence>